<protein>
    <submittedName>
        <fullName evidence="9">Proline rich transmembrane protein 1B</fullName>
    </submittedName>
</protein>
<comment type="subcellular location">
    <subcellularLocation>
        <location evidence="1">Membrane</location>
    </subcellularLocation>
</comment>
<keyword evidence="4 7" id="KW-1133">Transmembrane helix</keyword>
<dbReference type="PaxDb" id="8030-ENSSSAP00000103184"/>
<feature type="region of interest" description="Disordered" evidence="6">
    <location>
        <begin position="93"/>
        <end position="128"/>
    </location>
</feature>
<dbReference type="GO" id="GO:0016020">
    <property type="term" value="C:membrane"/>
    <property type="evidence" value="ECO:0007669"/>
    <property type="project" value="UniProtKB-SubCell"/>
</dbReference>
<dbReference type="Bgee" id="ENSSSAG00000075544">
    <property type="expression patterns" value="Expressed in liver and 4 other cell types or tissues"/>
</dbReference>
<evidence type="ECO:0000256" key="7">
    <source>
        <dbReference type="SAM" id="Phobius"/>
    </source>
</evidence>
<accession>A0A1S3NM98</accession>
<dbReference type="AlphaFoldDB" id="A0A1S3NM98"/>
<dbReference type="Pfam" id="PF04505">
    <property type="entry name" value="CD225"/>
    <property type="match status" value="1"/>
</dbReference>
<dbReference type="KEGG" id="sasa:106580257"/>
<name>A0A1S3NM98_SALSA</name>
<dbReference type="OrthoDB" id="6083617at2759"/>
<evidence type="ECO:0000256" key="5">
    <source>
        <dbReference type="ARBA" id="ARBA00023136"/>
    </source>
</evidence>
<keyword evidence="3 7" id="KW-0812">Transmembrane</keyword>
<evidence type="ECO:0000313" key="9">
    <source>
        <dbReference type="RefSeq" id="XP_014016552.1"/>
    </source>
</evidence>
<feature type="transmembrane region" description="Helical" evidence="7">
    <location>
        <begin position="200"/>
        <end position="219"/>
    </location>
</feature>
<evidence type="ECO:0000256" key="3">
    <source>
        <dbReference type="ARBA" id="ARBA00022692"/>
    </source>
</evidence>
<feature type="transmembrane region" description="Helical" evidence="7">
    <location>
        <begin position="240"/>
        <end position="264"/>
    </location>
</feature>
<dbReference type="InterPro" id="IPR051423">
    <property type="entry name" value="CD225/Dispanin"/>
</dbReference>
<proteinExistence type="inferred from homology"/>
<sequence length="268" mass="29100">MDPVIQPPGPESQALSSGRTAVQEGNSRTQDLVGRTSLPVQTIHLSSNSDNVHTVCPPVTKTDSTFAACRPLRAHSDSDGRLTREELLSQTDLAGGTPSTVCQPQISSVQPDMTASTPSEEPPPYSPPDPKMAYIIYPPQPPHYPGPPVIACQPGPNQPAFYQAQFMPSPSYPPYTIYMSSPPLGDERPPLPKDYMVESLLVTIFCCLMSGLIALLYSYETRAALARGDMRDAERASQKARLLVLFSLMFGVFVCVGWIIYVVISLCA</sequence>
<keyword evidence="5 7" id="KW-0472">Membrane</keyword>
<dbReference type="InterPro" id="IPR007593">
    <property type="entry name" value="CD225/Dispanin_fam"/>
</dbReference>
<feature type="compositionally biased region" description="Pro residues" evidence="6">
    <location>
        <begin position="1"/>
        <end position="10"/>
    </location>
</feature>
<feature type="region of interest" description="Disordered" evidence="6">
    <location>
        <begin position="1"/>
        <end position="35"/>
    </location>
</feature>
<feature type="compositionally biased region" description="Polar residues" evidence="6">
    <location>
        <begin position="93"/>
        <end position="117"/>
    </location>
</feature>
<evidence type="ECO:0000313" key="8">
    <source>
        <dbReference type="Proteomes" id="UP001652741"/>
    </source>
</evidence>
<gene>
    <name evidence="9" type="primary">prrt1b</name>
</gene>
<organism evidence="8 9">
    <name type="scientific">Salmo salar</name>
    <name type="common">Atlantic salmon</name>
    <dbReference type="NCBI Taxonomy" id="8030"/>
    <lineage>
        <taxon>Eukaryota</taxon>
        <taxon>Metazoa</taxon>
        <taxon>Chordata</taxon>
        <taxon>Craniata</taxon>
        <taxon>Vertebrata</taxon>
        <taxon>Euteleostomi</taxon>
        <taxon>Actinopterygii</taxon>
        <taxon>Neopterygii</taxon>
        <taxon>Teleostei</taxon>
        <taxon>Protacanthopterygii</taxon>
        <taxon>Salmoniformes</taxon>
        <taxon>Salmonidae</taxon>
        <taxon>Salmoninae</taxon>
        <taxon>Salmo</taxon>
    </lineage>
</organism>
<comment type="similarity">
    <text evidence="2">Belongs to the CD225/Dispanin family.</text>
</comment>
<evidence type="ECO:0000256" key="1">
    <source>
        <dbReference type="ARBA" id="ARBA00004370"/>
    </source>
</evidence>
<reference evidence="9" key="1">
    <citation type="submission" date="2025-08" db="UniProtKB">
        <authorList>
            <consortium name="RefSeq"/>
        </authorList>
    </citation>
    <scope>IDENTIFICATION</scope>
</reference>
<dbReference type="OMA" id="ACQPGPN"/>
<feature type="compositionally biased region" description="Polar residues" evidence="6">
    <location>
        <begin position="13"/>
        <end position="30"/>
    </location>
</feature>
<dbReference type="RefSeq" id="XP_014016552.1">
    <property type="nucleotide sequence ID" value="XM_014161077.2"/>
</dbReference>
<dbReference type="PANTHER" id="PTHR14948">
    <property type="entry name" value="NG5"/>
    <property type="match status" value="1"/>
</dbReference>
<dbReference type="PANTHER" id="PTHR14948:SF18">
    <property type="entry name" value="PROLINE RICH TRANSMEMBRANE PROTEIN 1B"/>
    <property type="match status" value="1"/>
</dbReference>
<evidence type="ECO:0000256" key="2">
    <source>
        <dbReference type="ARBA" id="ARBA00006843"/>
    </source>
</evidence>
<keyword evidence="8" id="KW-1185">Reference proteome</keyword>
<evidence type="ECO:0000256" key="4">
    <source>
        <dbReference type="ARBA" id="ARBA00022989"/>
    </source>
</evidence>
<dbReference type="Proteomes" id="UP001652741">
    <property type="component" value="Chromosome ssa20"/>
</dbReference>
<evidence type="ECO:0000256" key="6">
    <source>
        <dbReference type="SAM" id="MobiDB-lite"/>
    </source>
</evidence>